<evidence type="ECO:0000256" key="4">
    <source>
        <dbReference type="ARBA" id="ARBA00022989"/>
    </source>
</evidence>
<feature type="domain" description="CWH43-like N-terminal" evidence="7">
    <location>
        <begin position="12"/>
        <end position="232"/>
    </location>
</feature>
<reference evidence="8" key="1">
    <citation type="submission" date="2020-08" db="EMBL/GenBank/DDBJ databases">
        <title>Multicomponent nature underlies the extraordinary mechanical properties of spider dragline silk.</title>
        <authorList>
            <person name="Kono N."/>
            <person name="Nakamura H."/>
            <person name="Mori M."/>
            <person name="Yoshida Y."/>
            <person name="Ohtoshi R."/>
            <person name="Malay A.D."/>
            <person name="Moran D.A.P."/>
            <person name="Tomita M."/>
            <person name="Numata K."/>
            <person name="Arakawa K."/>
        </authorList>
    </citation>
    <scope>NUCLEOTIDE SEQUENCE</scope>
</reference>
<sequence>MSKSSWSKLPRILFLFGFVYTLAIFLPFIIAVNNERVTPYVPYISEGGGQFPEAGIFGILISICAFLSQVIICLRYLVVGGLSSLVSRSNETYAFLNTVALTLGSMSTLSLIIMASYPTTAFSQVHNTAAGVMCICIFLYMFCHTWITLLLSDYPTIRKMRLCITICSFIALVIIAVFGVLGSIYWTSDRWVGAKTPEDEGFAFYVVSASAEWILALLIFIFFFTFIQEFKMSTFHFNLEVKPPRRGPIITVTPA</sequence>
<dbReference type="Proteomes" id="UP000887013">
    <property type="component" value="Unassembled WGS sequence"/>
</dbReference>
<keyword evidence="5 6" id="KW-0472">Membrane</keyword>
<feature type="transmembrane region" description="Helical" evidence="6">
    <location>
        <begin position="12"/>
        <end position="34"/>
    </location>
</feature>
<dbReference type="InterPro" id="IPR019402">
    <property type="entry name" value="CWH43_N"/>
</dbReference>
<feature type="transmembrane region" description="Helical" evidence="6">
    <location>
        <begin position="163"/>
        <end position="186"/>
    </location>
</feature>
<feature type="transmembrane region" description="Helical" evidence="6">
    <location>
        <begin position="129"/>
        <end position="151"/>
    </location>
</feature>
<dbReference type="OrthoDB" id="191706at2759"/>
<evidence type="ECO:0000256" key="1">
    <source>
        <dbReference type="ARBA" id="ARBA00004127"/>
    </source>
</evidence>
<dbReference type="PANTHER" id="PTHR21324:SF2">
    <property type="entry name" value="EG:22E5.9 PROTEIN"/>
    <property type="match status" value="1"/>
</dbReference>
<keyword evidence="3 6" id="KW-0812">Transmembrane</keyword>
<name>A0A8X6JJH4_NEPPI</name>
<comment type="subcellular location">
    <subcellularLocation>
        <location evidence="1">Endomembrane system</location>
        <topology evidence="1">Multi-pass membrane protein</topology>
    </subcellularLocation>
</comment>
<dbReference type="AlphaFoldDB" id="A0A8X6JJH4"/>
<feature type="transmembrane region" description="Helical" evidence="6">
    <location>
        <begin position="202"/>
        <end position="227"/>
    </location>
</feature>
<feature type="transmembrane region" description="Helical" evidence="6">
    <location>
        <begin position="94"/>
        <end position="117"/>
    </location>
</feature>
<evidence type="ECO:0000313" key="9">
    <source>
        <dbReference type="Proteomes" id="UP000887013"/>
    </source>
</evidence>
<dbReference type="InterPro" id="IPR050911">
    <property type="entry name" value="DRAM/TMEM150_Autophagy_Mod"/>
</dbReference>
<feature type="transmembrane region" description="Helical" evidence="6">
    <location>
        <begin position="54"/>
        <end position="82"/>
    </location>
</feature>
<dbReference type="EMBL" id="BMAW01088749">
    <property type="protein sequence ID" value="GFS36399.1"/>
    <property type="molecule type" value="Genomic_DNA"/>
</dbReference>
<comment type="caution">
    <text evidence="8">The sequence shown here is derived from an EMBL/GenBank/DDBJ whole genome shotgun (WGS) entry which is preliminary data.</text>
</comment>
<organism evidence="8 9">
    <name type="scientific">Nephila pilipes</name>
    <name type="common">Giant wood spider</name>
    <name type="synonym">Nephila maculata</name>
    <dbReference type="NCBI Taxonomy" id="299642"/>
    <lineage>
        <taxon>Eukaryota</taxon>
        <taxon>Metazoa</taxon>
        <taxon>Ecdysozoa</taxon>
        <taxon>Arthropoda</taxon>
        <taxon>Chelicerata</taxon>
        <taxon>Arachnida</taxon>
        <taxon>Araneae</taxon>
        <taxon>Araneomorphae</taxon>
        <taxon>Entelegynae</taxon>
        <taxon>Araneoidea</taxon>
        <taxon>Nephilidae</taxon>
        <taxon>Nephila</taxon>
    </lineage>
</organism>
<keyword evidence="9" id="KW-1185">Reference proteome</keyword>
<accession>A0A8X6JJH4</accession>
<comment type="similarity">
    <text evidence="2">Belongs to the DRAM/TMEM150 family.</text>
</comment>
<dbReference type="GO" id="GO:0012505">
    <property type="term" value="C:endomembrane system"/>
    <property type="evidence" value="ECO:0007669"/>
    <property type="project" value="UniProtKB-SubCell"/>
</dbReference>
<evidence type="ECO:0000313" key="8">
    <source>
        <dbReference type="EMBL" id="GFS36399.1"/>
    </source>
</evidence>
<dbReference type="PANTHER" id="PTHR21324">
    <property type="entry name" value="FASTING-INDUCIBLE INTEGRAL MEMBRANE PROTEIN TM6P1-RELATED"/>
    <property type="match status" value="1"/>
</dbReference>
<gene>
    <name evidence="8" type="primary">AVEN_21005_1</name>
    <name evidence="8" type="ORF">NPIL_571151</name>
</gene>
<protein>
    <recommendedName>
        <fullName evidence="7">CWH43-like N-terminal domain-containing protein</fullName>
    </recommendedName>
</protein>
<evidence type="ECO:0000256" key="6">
    <source>
        <dbReference type="SAM" id="Phobius"/>
    </source>
</evidence>
<proteinExistence type="inferred from homology"/>
<evidence type="ECO:0000256" key="3">
    <source>
        <dbReference type="ARBA" id="ARBA00022692"/>
    </source>
</evidence>
<evidence type="ECO:0000256" key="2">
    <source>
        <dbReference type="ARBA" id="ARBA00006565"/>
    </source>
</evidence>
<keyword evidence="4 6" id="KW-1133">Transmembrane helix</keyword>
<dbReference type="Pfam" id="PF10277">
    <property type="entry name" value="Frag1"/>
    <property type="match status" value="1"/>
</dbReference>
<evidence type="ECO:0000256" key="5">
    <source>
        <dbReference type="ARBA" id="ARBA00023136"/>
    </source>
</evidence>
<evidence type="ECO:0000259" key="7">
    <source>
        <dbReference type="Pfam" id="PF10277"/>
    </source>
</evidence>